<keyword evidence="2 6" id="KW-0963">Cytoplasm</keyword>
<dbReference type="InterPro" id="IPR037004">
    <property type="entry name" value="Exonuc_VII_ssu_sf"/>
</dbReference>
<dbReference type="HAMAP" id="MF_00337">
    <property type="entry name" value="Exonuc_7_S"/>
    <property type="match status" value="1"/>
</dbReference>
<accession>A0A6J4VPY5</accession>
<evidence type="ECO:0000256" key="3">
    <source>
        <dbReference type="ARBA" id="ARBA00022722"/>
    </source>
</evidence>
<comment type="subcellular location">
    <subcellularLocation>
        <location evidence="6">Cytoplasm</location>
    </subcellularLocation>
</comment>
<dbReference type="EC" id="3.1.11.6" evidence="6"/>
<evidence type="ECO:0000256" key="2">
    <source>
        <dbReference type="ARBA" id="ARBA00022490"/>
    </source>
</evidence>
<dbReference type="AlphaFoldDB" id="A0A6J4VPY5"/>
<proteinExistence type="inferred from homology"/>
<evidence type="ECO:0000256" key="1">
    <source>
        <dbReference type="ARBA" id="ARBA00009998"/>
    </source>
</evidence>
<evidence type="ECO:0000313" key="8">
    <source>
        <dbReference type="EMBL" id="CAA9584391.1"/>
    </source>
</evidence>
<evidence type="ECO:0000256" key="7">
    <source>
        <dbReference type="SAM" id="MobiDB-lite"/>
    </source>
</evidence>
<dbReference type="GO" id="GO:0009318">
    <property type="term" value="C:exodeoxyribonuclease VII complex"/>
    <property type="evidence" value="ECO:0007669"/>
    <property type="project" value="UniProtKB-UniRule"/>
</dbReference>
<protein>
    <recommendedName>
        <fullName evidence="6">Exodeoxyribonuclease 7 small subunit</fullName>
        <ecNumber evidence="6">3.1.11.6</ecNumber>
    </recommendedName>
    <alternativeName>
        <fullName evidence="6">Exodeoxyribonuclease VII small subunit</fullName>
        <shortName evidence="6">Exonuclease VII small subunit</shortName>
    </alternativeName>
</protein>
<dbReference type="SUPFAM" id="SSF116842">
    <property type="entry name" value="XseB-like"/>
    <property type="match status" value="1"/>
</dbReference>
<dbReference type="GO" id="GO:0008855">
    <property type="term" value="F:exodeoxyribonuclease VII activity"/>
    <property type="evidence" value="ECO:0007669"/>
    <property type="project" value="UniProtKB-UniRule"/>
</dbReference>
<keyword evidence="3 6" id="KW-0540">Nuclease</keyword>
<dbReference type="InterPro" id="IPR003761">
    <property type="entry name" value="Exonuc_VII_S"/>
</dbReference>
<evidence type="ECO:0000256" key="6">
    <source>
        <dbReference type="HAMAP-Rule" id="MF_00337"/>
    </source>
</evidence>
<organism evidence="8">
    <name type="scientific">uncultured Thermomicrobiales bacterium</name>
    <dbReference type="NCBI Taxonomy" id="1645740"/>
    <lineage>
        <taxon>Bacteria</taxon>
        <taxon>Pseudomonadati</taxon>
        <taxon>Thermomicrobiota</taxon>
        <taxon>Thermomicrobia</taxon>
        <taxon>Thermomicrobiales</taxon>
        <taxon>environmental samples</taxon>
    </lineage>
</organism>
<comment type="similarity">
    <text evidence="1 6">Belongs to the XseB family.</text>
</comment>
<feature type="region of interest" description="Disordered" evidence="7">
    <location>
        <begin position="65"/>
        <end position="88"/>
    </location>
</feature>
<sequence>MVELVPGQELSFEEALTLLEAVVARLEEGQLPLGEAVESYERGMGLAAYCSDLLDSAELRVRQIDDAANDQPGGEDAGDTAATENEYDMTEEINRLLFTDEGDE</sequence>
<dbReference type="PANTHER" id="PTHR34137">
    <property type="entry name" value="EXODEOXYRIBONUCLEASE 7 SMALL SUBUNIT"/>
    <property type="match status" value="1"/>
</dbReference>
<reference evidence="8" key="1">
    <citation type="submission" date="2020-02" db="EMBL/GenBank/DDBJ databases">
        <authorList>
            <person name="Meier V. D."/>
        </authorList>
    </citation>
    <scope>NUCLEOTIDE SEQUENCE</scope>
    <source>
        <strain evidence="8">AVDCRST_MAG88</strain>
    </source>
</reference>
<dbReference type="Pfam" id="PF02609">
    <property type="entry name" value="Exonuc_VII_S"/>
    <property type="match status" value="1"/>
</dbReference>
<dbReference type="GO" id="GO:0006308">
    <property type="term" value="P:DNA catabolic process"/>
    <property type="evidence" value="ECO:0007669"/>
    <property type="project" value="UniProtKB-UniRule"/>
</dbReference>
<evidence type="ECO:0000256" key="5">
    <source>
        <dbReference type="ARBA" id="ARBA00022839"/>
    </source>
</evidence>
<dbReference type="Gene3D" id="1.10.287.1040">
    <property type="entry name" value="Exonuclease VII, small subunit"/>
    <property type="match status" value="1"/>
</dbReference>
<comment type="catalytic activity">
    <reaction evidence="6">
        <text>Exonucleolytic cleavage in either 5'- to 3'- or 3'- to 5'-direction to yield nucleoside 5'-phosphates.</text>
        <dbReference type="EC" id="3.1.11.6"/>
    </reaction>
</comment>
<keyword evidence="4 6" id="KW-0378">Hydrolase</keyword>
<dbReference type="PANTHER" id="PTHR34137:SF1">
    <property type="entry name" value="EXODEOXYRIBONUCLEASE 7 SMALL SUBUNIT"/>
    <property type="match status" value="1"/>
</dbReference>
<dbReference type="GO" id="GO:0005829">
    <property type="term" value="C:cytosol"/>
    <property type="evidence" value="ECO:0007669"/>
    <property type="project" value="TreeGrafter"/>
</dbReference>
<comment type="function">
    <text evidence="6">Bidirectionally degrades single-stranded DNA into large acid-insoluble oligonucleotides, which are then degraded further into small acid-soluble oligonucleotides.</text>
</comment>
<name>A0A6J4VPY5_9BACT</name>
<dbReference type="NCBIfam" id="NF002139">
    <property type="entry name" value="PRK00977.1-3"/>
    <property type="match status" value="1"/>
</dbReference>
<dbReference type="NCBIfam" id="TIGR01280">
    <property type="entry name" value="xseB"/>
    <property type="match status" value="1"/>
</dbReference>
<dbReference type="EMBL" id="CADCWM010000911">
    <property type="protein sequence ID" value="CAA9584391.1"/>
    <property type="molecule type" value="Genomic_DNA"/>
</dbReference>
<comment type="subunit">
    <text evidence="6">Heterooligomer composed of large and small subunits.</text>
</comment>
<keyword evidence="5 6" id="KW-0269">Exonuclease</keyword>
<gene>
    <name evidence="6" type="primary">xseB</name>
    <name evidence="8" type="ORF">AVDCRST_MAG88-3740</name>
</gene>
<evidence type="ECO:0000256" key="4">
    <source>
        <dbReference type="ARBA" id="ARBA00022801"/>
    </source>
</evidence>